<feature type="region of interest" description="Disordered" evidence="1">
    <location>
        <begin position="1515"/>
        <end position="1564"/>
    </location>
</feature>
<feature type="compositionally biased region" description="Basic and acidic residues" evidence="1">
    <location>
        <begin position="1551"/>
        <end position="1563"/>
    </location>
</feature>
<feature type="region of interest" description="Disordered" evidence="1">
    <location>
        <begin position="1468"/>
        <end position="1487"/>
    </location>
</feature>
<dbReference type="EMBL" id="CAEZSP010000048">
    <property type="protein sequence ID" value="CAB4547267.1"/>
    <property type="molecule type" value="Genomic_DNA"/>
</dbReference>
<reference evidence="3" key="1">
    <citation type="submission" date="2020-05" db="EMBL/GenBank/DDBJ databases">
        <authorList>
            <person name="Chiriac C."/>
            <person name="Salcher M."/>
            <person name="Ghai R."/>
            <person name="Kavagutti S V."/>
        </authorList>
    </citation>
    <scope>NUCLEOTIDE SEQUENCE</scope>
</reference>
<dbReference type="InterPro" id="IPR050330">
    <property type="entry name" value="Bact_OuterMem_StrucFunc"/>
</dbReference>
<dbReference type="PROSITE" id="PS51123">
    <property type="entry name" value="OMPA_2"/>
    <property type="match status" value="1"/>
</dbReference>
<proteinExistence type="predicted"/>
<dbReference type="CDD" id="cd07185">
    <property type="entry name" value="OmpA_C-like"/>
    <property type="match status" value="1"/>
</dbReference>
<dbReference type="Pfam" id="PF18657">
    <property type="entry name" value="YDG"/>
    <property type="match status" value="1"/>
</dbReference>
<gene>
    <name evidence="3" type="ORF">UFOPK1440_00878</name>
</gene>
<dbReference type="InterPro" id="IPR036737">
    <property type="entry name" value="OmpA-like_sf"/>
</dbReference>
<dbReference type="PANTHER" id="PTHR30329">
    <property type="entry name" value="STATOR ELEMENT OF FLAGELLAR MOTOR COMPLEX"/>
    <property type="match status" value="1"/>
</dbReference>
<dbReference type="InterPro" id="IPR041286">
    <property type="entry name" value="MBG_2"/>
</dbReference>
<dbReference type="SUPFAM" id="SSF103088">
    <property type="entry name" value="OmpA-like"/>
    <property type="match status" value="1"/>
</dbReference>
<dbReference type="InterPro" id="IPR041248">
    <property type="entry name" value="YDG"/>
</dbReference>
<organism evidence="3">
    <name type="scientific">freshwater metagenome</name>
    <dbReference type="NCBI Taxonomy" id="449393"/>
    <lineage>
        <taxon>unclassified sequences</taxon>
        <taxon>metagenomes</taxon>
        <taxon>ecological metagenomes</taxon>
    </lineage>
</organism>
<dbReference type="Gene3D" id="2.60.40.4270">
    <property type="entry name" value="Listeria-Bacteroides repeat domain"/>
    <property type="match status" value="1"/>
</dbReference>
<dbReference type="Pfam" id="PF18676">
    <property type="entry name" value="MBG_2"/>
    <property type="match status" value="4"/>
</dbReference>
<evidence type="ECO:0000256" key="1">
    <source>
        <dbReference type="SAM" id="MobiDB-lite"/>
    </source>
</evidence>
<dbReference type="InterPro" id="IPR006665">
    <property type="entry name" value="OmpA-like"/>
</dbReference>
<feature type="domain" description="OmpA-like" evidence="2">
    <location>
        <begin position="1709"/>
        <end position="1822"/>
    </location>
</feature>
<dbReference type="Pfam" id="PF00691">
    <property type="entry name" value="OmpA"/>
    <property type="match status" value="1"/>
</dbReference>
<protein>
    <submittedName>
        <fullName evidence="3">Unannotated protein</fullName>
    </submittedName>
</protein>
<dbReference type="Gene3D" id="3.30.1330.60">
    <property type="entry name" value="OmpA-like domain"/>
    <property type="match status" value="1"/>
</dbReference>
<feature type="compositionally biased region" description="Low complexity" evidence="1">
    <location>
        <begin position="1535"/>
        <end position="1549"/>
    </location>
</feature>
<accession>A0A6J6C8B7</accession>
<dbReference type="PANTHER" id="PTHR30329:SF21">
    <property type="entry name" value="LIPOPROTEIN YIAD-RELATED"/>
    <property type="match status" value="1"/>
</dbReference>
<name>A0A6J6C8B7_9ZZZZ</name>
<evidence type="ECO:0000313" key="3">
    <source>
        <dbReference type="EMBL" id="CAB4547267.1"/>
    </source>
</evidence>
<evidence type="ECO:0000259" key="2">
    <source>
        <dbReference type="PROSITE" id="PS51123"/>
    </source>
</evidence>
<sequence length="1822" mass="189067">MALVMRWFQATLRVYIARTVAFSLTLSMMIATSLITAETAHALPACAIGSTAQNNFTVEPSQPTVMYIDSGVSPRIDASYVGYRITNSTGAAIDGYWASLTNFTGGVVGLANPLDKYVEVPDLAIGASTTVYFLLKATAATKVVQSHDFKIFDKRPDASTSTNLYGCTFGFTKVAETIKASANKPDSGYPLVGSIGAVGTTFTVIAKGASGTIGSGSADVGKILWFTPTAYSNFPTRAFRLESVTLKVADNNAMNTSGSNKLWTYKDRLFVKPSILPNTGIVAGSQTGADPLDSKRFYENTYTFRVIGKASGSVAPIAQISSGTQIKHQATVSTGTINSTGSTLPVTIAKTVDTTTANMGNLPKVTISGTQYIEVPYKITLLNSNLTSSIRVDQVVDTPARNARYKASSSQIKIGNASITTLANPETLTAEAALDPMPLHFFGPFDVPANSSVIIYYKIFIPAVQGLYSNTALAYVGDSQITSSTTAAIPAVTITVNESGTATTYETKTVTLSPDAVTLSATSIDTSTGTINGTVDPNSDTTTVAIFEWGTNSSLATYSTVNVGGATGTEPVLKTSVLMGLTTNTTYYYRIVAVSKGVRYEGQILSFTTLIQKAPPTVTTDPPSSISSSNATLNATVSANLNSVSIQFLVWKTNDTQTVTVVDDPTTGYNATSNPYTVFAGGFSSGISINMNDAAYSTINNLISANATVYYIARIVDSTNIATILSTGTTRTFSLRTYVDQTITFNAISDITWGDAAPAISPSASSTLTVARTSNSPDICTIDGSGNIVIVSAGTCSISANQSGGPSGGSYYNPAPEVTQSFSVLPKQITVTAGAKTKQFGEADPSLTFTFSGSLIGTDTFTGTLSRDSGQIIGTYAINQNSLALSSNYTLVYSSANLTITPRLITVTASAKTKIYGDADPLLTYSLSSGTLATGDNFTGNLQRAPGVDVGTYLIDSGTVTVNSNYTITYVSANLTITKKTLTVTADNKTKRTTDADPAFTYSITSGALVGSDLMSGALARPDLSNTAGSYSIETGTVTVANLGNYNFNVIAGALTITDKVIPTLYWPSPSSIVYGTLLSGTQLNAEARDGGTTLAGTCLYSPALSAKLAVGTHTLSVTCTPSDSTTYSAVSGTVTIEVTGKPITIKAEAKSKVYGDSDPILTETITVGSLDSGDSLSGALTRTAGENVGLYAINQGSRGNVNYQITYISETLTVTAINLTVVVSAPNKQYDRDTDTDLSIGTLTGVISADSGFVTIDASKITGLFTSATAGNSKSINLTINSGVLTGSKQGNYILNTPANPTANITKAPATVTASNRTVVAGNALTAVTYVVTGLAAGDSGDPFTGITCTSDYNLSTDDSLTARYTRCSGGVATNYTPDHVDGIVTIVDASTATYSVTYSAGSGGGTVPTESDKTNGASFNLGSDSGIFKSGYSFAGWSCNSGATQGAGSSFTMPASALTCVAQWTQNSSGGSDDPNSRKNNTNNRAKKALVVSLVTIAVTPVKANAIIADTKLTPEPTAKPSSTPTPSPSASPSPASGNSGNPGNTGVSRDDDGNGVKLSEKTVIPTQGMKQLTFSGTGIAKVAVVGSVVSIQARSGFSGATTVDITLKDDEEISKITAEVLVLPLPPVSPVATVTSANATRVTWARSPNAIGYEVSQGDDVLCVTTTRNCLISRKLSASPVVMVKSFGKSSTASTAVPATYKVIEAPVAIPEIELVINFDTNKYNLDAGDRAKIESFAKEVARYGYTRVDISGHTDSKGGVDNNLLSLNRAKASRDYLLKLVPDLKIEINGFAFAINVASNATPSGMAANRRAEFRVIG</sequence>
<dbReference type="InterPro" id="IPR042229">
    <property type="entry name" value="Listeria/Bacterioides_rpt_sf"/>
</dbReference>